<evidence type="ECO:0008006" key="2">
    <source>
        <dbReference type="Google" id="ProtNLM"/>
    </source>
</evidence>
<dbReference type="SUPFAM" id="SSF54427">
    <property type="entry name" value="NTF2-like"/>
    <property type="match status" value="1"/>
</dbReference>
<accession>X1EFE6</accession>
<name>X1EFE6_9ZZZZ</name>
<comment type="caution">
    <text evidence="1">The sequence shown here is derived from an EMBL/GenBank/DDBJ whole genome shotgun (WGS) entry which is preliminary data.</text>
</comment>
<dbReference type="AlphaFoldDB" id="X1EFE6"/>
<dbReference type="Gene3D" id="3.10.450.50">
    <property type="match status" value="1"/>
</dbReference>
<proteinExistence type="predicted"/>
<evidence type="ECO:0000313" key="1">
    <source>
        <dbReference type="EMBL" id="GAH15874.1"/>
    </source>
</evidence>
<organism evidence="1">
    <name type="scientific">marine sediment metagenome</name>
    <dbReference type="NCBI Taxonomy" id="412755"/>
    <lineage>
        <taxon>unclassified sequences</taxon>
        <taxon>metagenomes</taxon>
        <taxon>ecological metagenomes</taxon>
    </lineage>
</organism>
<dbReference type="InterPro" id="IPR032710">
    <property type="entry name" value="NTF2-like_dom_sf"/>
</dbReference>
<dbReference type="EMBL" id="BART01031584">
    <property type="protein sequence ID" value="GAH15874.1"/>
    <property type="molecule type" value="Genomic_DNA"/>
</dbReference>
<protein>
    <recommendedName>
        <fullName evidence="2">SnoaL-like domain-containing protein</fullName>
    </recommendedName>
</protein>
<gene>
    <name evidence="1" type="ORF">S01H4_54831</name>
</gene>
<feature type="non-terminal residue" evidence="1">
    <location>
        <position position="102"/>
    </location>
</feature>
<sequence length="102" mass="12197">MNKEQTIEFTKRLFTELWQGQPDLNKVDEFYHQDVTGYFGDQLITIEDIKNRVIFCNKYFNTINSKIFDILVEENRVAVRLEQTVNYKDSNKSETQRLLVIN</sequence>
<reference evidence="1" key="1">
    <citation type="journal article" date="2014" name="Front. Microbiol.">
        <title>High frequency of phylogenetically diverse reductive dehalogenase-homologous genes in deep subseafloor sedimentary metagenomes.</title>
        <authorList>
            <person name="Kawai M."/>
            <person name="Futagami T."/>
            <person name="Toyoda A."/>
            <person name="Takaki Y."/>
            <person name="Nishi S."/>
            <person name="Hori S."/>
            <person name="Arai W."/>
            <person name="Tsubouchi T."/>
            <person name="Morono Y."/>
            <person name="Uchiyama I."/>
            <person name="Ito T."/>
            <person name="Fujiyama A."/>
            <person name="Inagaki F."/>
            <person name="Takami H."/>
        </authorList>
    </citation>
    <scope>NUCLEOTIDE SEQUENCE</scope>
    <source>
        <strain evidence="1">Expedition CK06-06</strain>
    </source>
</reference>